<evidence type="ECO:0000256" key="1">
    <source>
        <dbReference type="SAM" id="SignalP"/>
    </source>
</evidence>
<keyword evidence="1" id="KW-0732">Signal</keyword>
<feature type="signal peptide" evidence="1">
    <location>
        <begin position="1"/>
        <end position="29"/>
    </location>
</feature>
<dbReference type="InterPro" id="IPR017850">
    <property type="entry name" value="Alkaline_phosphatase_core_sf"/>
</dbReference>
<keyword evidence="3" id="KW-1185">Reference proteome</keyword>
<gene>
    <name evidence="2" type="ORF">F4692_000301</name>
</gene>
<organism evidence="2 3">
    <name type="scientific">Nocardioides cavernae</name>
    <dbReference type="NCBI Taxonomy" id="1921566"/>
    <lineage>
        <taxon>Bacteria</taxon>
        <taxon>Bacillati</taxon>
        <taxon>Actinomycetota</taxon>
        <taxon>Actinomycetes</taxon>
        <taxon>Propionibacteriales</taxon>
        <taxon>Nocardioidaceae</taxon>
        <taxon>Nocardioides</taxon>
    </lineage>
</organism>
<comment type="caution">
    <text evidence="2">The sequence shown here is derived from an EMBL/GenBank/DDBJ whole genome shotgun (WGS) entry which is preliminary data.</text>
</comment>
<dbReference type="PANTHER" id="PTHR10151">
    <property type="entry name" value="ECTONUCLEOTIDE PYROPHOSPHATASE/PHOSPHODIESTERASE"/>
    <property type="match status" value="1"/>
</dbReference>
<feature type="chain" id="PRO_5031225213" evidence="1">
    <location>
        <begin position="30"/>
        <end position="361"/>
    </location>
</feature>
<dbReference type="EMBL" id="JACCBW010000001">
    <property type="protein sequence ID" value="NYE35197.1"/>
    <property type="molecule type" value="Genomic_DNA"/>
</dbReference>
<dbReference type="Proteomes" id="UP000549911">
    <property type="component" value="Unassembled WGS sequence"/>
</dbReference>
<reference evidence="2 3" key="2">
    <citation type="submission" date="2020-08" db="EMBL/GenBank/DDBJ databases">
        <title>The Agave Microbiome: Exploring the role of microbial communities in plant adaptations to desert environments.</title>
        <authorList>
            <person name="Partida-Martinez L.P."/>
        </authorList>
    </citation>
    <scope>NUCLEOTIDE SEQUENCE [LARGE SCALE GENOMIC DNA]</scope>
    <source>
        <strain evidence="2 3">AT2.17</strain>
    </source>
</reference>
<dbReference type="PANTHER" id="PTHR10151:SF120">
    <property type="entry name" value="BIS(5'-ADENOSYL)-TRIPHOSPHATASE"/>
    <property type="match status" value="1"/>
</dbReference>
<evidence type="ECO:0000313" key="3">
    <source>
        <dbReference type="Proteomes" id="UP000549911"/>
    </source>
</evidence>
<dbReference type="InterPro" id="IPR002591">
    <property type="entry name" value="Phosphodiest/P_Trfase"/>
</dbReference>
<evidence type="ECO:0000313" key="2">
    <source>
        <dbReference type="EMBL" id="NYE35197.1"/>
    </source>
</evidence>
<dbReference type="PROSITE" id="PS51257">
    <property type="entry name" value="PROKAR_LIPOPROTEIN"/>
    <property type="match status" value="1"/>
</dbReference>
<protein>
    <submittedName>
        <fullName evidence="2">Uncharacterized protein</fullName>
    </submittedName>
</protein>
<dbReference type="RefSeq" id="WP_179617886.1">
    <property type="nucleotide sequence ID" value="NZ_JACCBW010000001.1"/>
</dbReference>
<dbReference type="GO" id="GO:0016787">
    <property type="term" value="F:hydrolase activity"/>
    <property type="evidence" value="ECO:0007669"/>
    <property type="project" value="UniProtKB-ARBA"/>
</dbReference>
<dbReference type="Pfam" id="PF01663">
    <property type="entry name" value="Phosphodiest"/>
    <property type="match status" value="1"/>
</dbReference>
<proteinExistence type="predicted"/>
<name>A0A7Y9GZI1_9ACTN</name>
<accession>A0A7Y9GZI1</accession>
<sequence length="361" mass="38542">MLRRSRVTAPLVSLLASTSLVLAATQACAATPAGDLARPATSAASPSGASTAVRAATRADAESVLAISIDGMSVASIRRLGKKKLPNLYRFMRAGASTLNARTEREMTVTLPNHTGMVTGRRIDAATGGHGVTWNDDRPTPSTVQAAAGHDVASVFSAVDAAGGSTALFAAKTKFSLWQRSWPDAIDRTTIDLDNNRLVTSLIADLPTDRDFRFLHLSLPDNAGHKHGWMSKPYLKAVRQSDALVGRVVKAVDADPVRRAGTTILLTSDHGGHGPSHDRATVLDNYRIAFMARGSAVGRNVDLYAINATYQDPGTRRTVYGQRRPPVRNGMIANVTLDLLDLPPVEGSEFDVEMDLRLTAP</sequence>
<dbReference type="SUPFAM" id="SSF53649">
    <property type="entry name" value="Alkaline phosphatase-like"/>
    <property type="match status" value="1"/>
</dbReference>
<dbReference type="AlphaFoldDB" id="A0A7Y9GZI1"/>
<dbReference type="Gene3D" id="3.40.720.10">
    <property type="entry name" value="Alkaline Phosphatase, subunit A"/>
    <property type="match status" value="1"/>
</dbReference>
<reference evidence="2 3" key="1">
    <citation type="submission" date="2020-07" db="EMBL/GenBank/DDBJ databases">
        <authorList>
            <person name="Partida-Martinez L."/>
            <person name="Huntemann M."/>
            <person name="Clum A."/>
            <person name="Wang J."/>
            <person name="Palaniappan K."/>
            <person name="Ritter S."/>
            <person name="Chen I.-M."/>
            <person name="Stamatis D."/>
            <person name="Reddy T."/>
            <person name="O'Malley R."/>
            <person name="Daum C."/>
            <person name="Shapiro N."/>
            <person name="Ivanova N."/>
            <person name="Kyrpides N."/>
            <person name="Woyke T."/>
        </authorList>
    </citation>
    <scope>NUCLEOTIDE SEQUENCE [LARGE SCALE GENOMIC DNA]</scope>
    <source>
        <strain evidence="2 3">AT2.17</strain>
    </source>
</reference>